<keyword evidence="4 5" id="KW-0472">Membrane</keyword>
<accession>A0A1F6BKV0</accession>
<comment type="caution">
    <text evidence="6">The sequence shown here is derived from an EMBL/GenBank/DDBJ whole genome shotgun (WGS) entry which is preliminary data.</text>
</comment>
<sequence>MKLPKIKFNLNFGKRETLTVLLLRFGMGWVMLYSGISKIVNPYWTAAPYLESAHHMQRFFLWLASPENIVWVDFINKWGVLLIGIALIIGFAVRYASWFGILAMLLYYLPALEFPYVALGKWFLVSEHIIFALVFFELIGTRAGEVWGVDRFLKDHHILARRVKKTGKE</sequence>
<evidence type="ECO:0000256" key="1">
    <source>
        <dbReference type="ARBA" id="ARBA00004141"/>
    </source>
</evidence>
<dbReference type="InterPro" id="IPR032808">
    <property type="entry name" value="DoxX"/>
</dbReference>
<dbReference type="Proteomes" id="UP000176273">
    <property type="component" value="Unassembled WGS sequence"/>
</dbReference>
<proteinExistence type="predicted"/>
<dbReference type="AlphaFoldDB" id="A0A1F6BKV0"/>
<keyword evidence="3 5" id="KW-1133">Transmembrane helix</keyword>
<evidence type="ECO:0000256" key="4">
    <source>
        <dbReference type="ARBA" id="ARBA00023136"/>
    </source>
</evidence>
<feature type="transmembrane region" description="Helical" evidence="5">
    <location>
        <begin position="21"/>
        <end position="39"/>
    </location>
</feature>
<evidence type="ECO:0000256" key="3">
    <source>
        <dbReference type="ARBA" id="ARBA00022989"/>
    </source>
</evidence>
<name>A0A1F6BKV0_9BACT</name>
<evidence type="ECO:0008006" key="8">
    <source>
        <dbReference type="Google" id="ProtNLM"/>
    </source>
</evidence>
<evidence type="ECO:0000256" key="5">
    <source>
        <dbReference type="SAM" id="Phobius"/>
    </source>
</evidence>
<gene>
    <name evidence="6" type="ORF">A2110_02360</name>
</gene>
<organism evidence="6 7">
    <name type="scientific">Candidatus Jorgensenbacteria bacterium GWA1_54_12</name>
    <dbReference type="NCBI Taxonomy" id="1798468"/>
    <lineage>
        <taxon>Bacteria</taxon>
        <taxon>Candidatus Joergenseniibacteriota</taxon>
    </lineage>
</organism>
<dbReference type="EMBL" id="MFKH01000009">
    <property type="protein sequence ID" value="OGG37551.1"/>
    <property type="molecule type" value="Genomic_DNA"/>
</dbReference>
<reference evidence="6 7" key="1">
    <citation type="journal article" date="2016" name="Nat. Commun.">
        <title>Thousands of microbial genomes shed light on interconnected biogeochemical processes in an aquifer system.</title>
        <authorList>
            <person name="Anantharaman K."/>
            <person name="Brown C.T."/>
            <person name="Hug L.A."/>
            <person name="Sharon I."/>
            <person name="Castelle C.J."/>
            <person name="Probst A.J."/>
            <person name="Thomas B.C."/>
            <person name="Singh A."/>
            <person name="Wilkins M.J."/>
            <person name="Karaoz U."/>
            <person name="Brodie E.L."/>
            <person name="Williams K.H."/>
            <person name="Hubbard S.S."/>
            <person name="Banfield J.F."/>
        </authorList>
    </citation>
    <scope>NUCLEOTIDE SEQUENCE [LARGE SCALE GENOMIC DNA]</scope>
</reference>
<evidence type="ECO:0000313" key="6">
    <source>
        <dbReference type="EMBL" id="OGG37551.1"/>
    </source>
</evidence>
<comment type="subcellular location">
    <subcellularLocation>
        <location evidence="1">Membrane</location>
        <topology evidence="1">Multi-pass membrane protein</topology>
    </subcellularLocation>
</comment>
<evidence type="ECO:0000313" key="7">
    <source>
        <dbReference type="Proteomes" id="UP000176273"/>
    </source>
</evidence>
<dbReference type="STRING" id="1798468.A2110_02360"/>
<protein>
    <recommendedName>
        <fullName evidence="8">DoxX family protein</fullName>
    </recommendedName>
</protein>
<evidence type="ECO:0000256" key="2">
    <source>
        <dbReference type="ARBA" id="ARBA00022692"/>
    </source>
</evidence>
<dbReference type="GO" id="GO:0016020">
    <property type="term" value="C:membrane"/>
    <property type="evidence" value="ECO:0007669"/>
    <property type="project" value="UniProtKB-SubCell"/>
</dbReference>
<dbReference type="Pfam" id="PF07681">
    <property type="entry name" value="DoxX"/>
    <property type="match status" value="1"/>
</dbReference>
<keyword evidence="2 5" id="KW-0812">Transmembrane</keyword>